<dbReference type="Pfam" id="PF22813">
    <property type="entry name" value="TcaA_2nd"/>
    <property type="match status" value="1"/>
</dbReference>
<comment type="caution">
    <text evidence="5">The sequence shown here is derived from an EMBL/GenBank/DDBJ whole genome shotgun (WGS) entry which is preliminary data.</text>
</comment>
<keyword evidence="2" id="KW-0472">Membrane</keyword>
<name>A0ABR9XWJ9_9STAP</name>
<dbReference type="Pfam" id="PF13240">
    <property type="entry name" value="Zn_Ribbon_1"/>
    <property type="match status" value="1"/>
</dbReference>
<dbReference type="RefSeq" id="WP_135096406.1">
    <property type="nucleotide sequence ID" value="NZ_JADGLW010000002.1"/>
</dbReference>
<feature type="region of interest" description="Disordered" evidence="1">
    <location>
        <begin position="25"/>
        <end position="53"/>
    </location>
</feature>
<dbReference type="PANTHER" id="PTHR40038">
    <property type="entry name" value="MEMBRANE-ASSOCIATED PROTEIN TCAA"/>
    <property type="match status" value="1"/>
</dbReference>
<keyword evidence="2" id="KW-1133">Transmembrane helix</keyword>
<proteinExistence type="predicted"/>
<feature type="domain" description="Zinc-ribbon" evidence="3">
    <location>
        <begin position="3"/>
        <end position="25"/>
    </location>
</feature>
<reference evidence="5 6" key="1">
    <citation type="submission" date="2020-10" db="EMBL/GenBank/DDBJ databases">
        <title>Mouse Oral microbiota.</title>
        <authorList>
            <person name="Joseph S."/>
            <person name="Aduse-Opoku J."/>
        </authorList>
    </citation>
    <scope>NUCLEOTIDE SEQUENCE [LARGE SCALE GENOMIC DNA]</scope>
    <source>
        <strain evidence="5 6">19428wE5_W307</strain>
    </source>
</reference>
<dbReference type="InterPro" id="IPR054529">
    <property type="entry name" value="TcaA_2nd"/>
</dbReference>
<protein>
    <submittedName>
        <fullName evidence="5">Zinc-ribbon domain-containing protein</fullName>
    </submittedName>
</protein>
<feature type="domain" description="TcaA second" evidence="4">
    <location>
        <begin position="88"/>
        <end position="183"/>
    </location>
</feature>
<dbReference type="InterPro" id="IPR026870">
    <property type="entry name" value="Zinc_ribbon_dom"/>
</dbReference>
<sequence length="501" mass="56693">MKFCKNCGHELRDNAKVCTHCGTPVSAQDEEKKEQPAYVTSQTASDDAAREPMDPKKKKKLITIISIAAAVIIALFIIYKVLENMASPDAALDDISEAVTSEDTESFQNAVSTDISEEEALAYFAYVDSEIGMSQYQDMINEQKTYLSDGVPGNDIHDGLHTLLSIEQNGSKYLFFDDYQFSIPKSNVYVEESGGLDTFNYEFNGETVSWNTSDSKFNELIPGKYNFDGTGIINESEEYNASVQVNFAESYDRVEGILNADLYNVELTVPALSFYGLDISSEDISLTLNGEPFAEDEELDANPKIGPFKYDEEYVIEGTVEYGGETFNMDSVTLNLNEDSDELFSDYDESIPYYMLEVKFDEEAIYNQRDKVSEQEQIEENRESFEEDMESNAENLVRDYLNALEFMYLFDDIGEVEPYIAEGSDILDILEGNLDSDSFGNMDIQRVSFSNYSKDGNSIVIDAETRRMHDDIDEPVTYSTRYNIEYDPETLELKITSFTDL</sequence>
<evidence type="ECO:0000313" key="6">
    <source>
        <dbReference type="Proteomes" id="UP000647980"/>
    </source>
</evidence>
<dbReference type="PANTHER" id="PTHR40038:SF1">
    <property type="entry name" value="MEMBRANE-ASSOCIATED PROTEIN TCAA"/>
    <property type="match status" value="1"/>
</dbReference>
<evidence type="ECO:0000256" key="1">
    <source>
        <dbReference type="SAM" id="MobiDB-lite"/>
    </source>
</evidence>
<evidence type="ECO:0000256" key="2">
    <source>
        <dbReference type="SAM" id="Phobius"/>
    </source>
</evidence>
<keyword evidence="6" id="KW-1185">Reference proteome</keyword>
<evidence type="ECO:0000259" key="3">
    <source>
        <dbReference type="Pfam" id="PF13240"/>
    </source>
</evidence>
<accession>A0ABR9XWJ9</accession>
<keyword evidence="2" id="KW-0812">Transmembrane</keyword>
<feature type="transmembrane region" description="Helical" evidence="2">
    <location>
        <begin position="61"/>
        <end position="82"/>
    </location>
</feature>
<evidence type="ECO:0000313" key="5">
    <source>
        <dbReference type="EMBL" id="MBF0753105.1"/>
    </source>
</evidence>
<organism evidence="5 6">
    <name type="scientific">Jeotgalicoccus nanhaiensis</name>
    <dbReference type="NCBI Taxonomy" id="568603"/>
    <lineage>
        <taxon>Bacteria</taxon>
        <taxon>Bacillati</taxon>
        <taxon>Bacillota</taxon>
        <taxon>Bacilli</taxon>
        <taxon>Bacillales</taxon>
        <taxon>Staphylococcaceae</taxon>
        <taxon>Jeotgalicoccus</taxon>
    </lineage>
</organism>
<dbReference type="EMBL" id="JADGLW010000002">
    <property type="protein sequence ID" value="MBF0753105.1"/>
    <property type="molecule type" value="Genomic_DNA"/>
</dbReference>
<evidence type="ECO:0000259" key="4">
    <source>
        <dbReference type="Pfam" id="PF22813"/>
    </source>
</evidence>
<gene>
    <name evidence="5" type="ORF">IR135_02380</name>
</gene>
<dbReference type="Proteomes" id="UP000647980">
    <property type="component" value="Unassembled WGS sequence"/>
</dbReference>